<keyword evidence="3" id="KW-0813">Transport</keyword>
<dbReference type="Gene3D" id="1.20.1740.10">
    <property type="entry name" value="Amino acid/polyamine transporter I"/>
    <property type="match status" value="1"/>
</dbReference>
<feature type="transmembrane region" description="Helical" evidence="8">
    <location>
        <begin position="12"/>
        <end position="30"/>
    </location>
</feature>
<evidence type="ECO:0000256" key="4">
    <source>
        <dbReference type="ARBA" id="ARBA00022544"/>
    </source>
</evidence>
<accession>A0A0B5NUS3</accession>
<keyword evidence="6 8" id="KW-1133">Transmembrane helix</keyword>
<dbReference type="EMBL" id="CP053980">
    <property type="protein sequence ID" value="QKH23274.1"/>
    <property type="molecule type" value="Genomic_DNA"/>
</dbReference>
<dbReference type="AlphaFoldDB" id="A0A0B5NUS3"/>
<comment type="subcellular location">
    <subcellularLocation>
        <location evidence="1">Membrane</location>
        <topology evidence="1">Multi-pass membrane protein</topology>
    </subcellularLocation>
</comment>
<organism evidence="11 13">
    <name type="scientific">Bacillus thuringiensis</name>
    <dbReference type="NCBI Taxonomy" id="1428"/>
    <lineage>
        <taxon>Bacteria</taxon>
        <taxon>Bacillati</taxon>
        <taxon>Bacillota</taxon>
        <taxon>Bacilli</taxon>
        <taxon>Bacillales</taxon>
        <taxon>Bacillaceae</taxon>
        <taxon>Bacillus</taxon>
        <taxon>Bacillus cereus group</taxon>
    </lineage>
</organism>
<dbReference type="PANTHER" id="PTHR34975">
    <property type="entry name" value="SPORE GERMINATION PROTEIN A2"/>
    <property type="match status" value="1"/>
</dbReference>
<comment type="similarity">
    <text evidence="2">Belongs to the amino acid-polyamine-organocation (APC) superfamily. Spore germination protein (SGP) (TC 2.A.3.9) family.</text>
</comment>
<feature type="transmembrane region" description="Helical" evidence="8">
    <location>
        <begin position="217"/>
        <end position="240"/>
    </location>
</feature>
<feature type="transmembrane region" description="Helical" evidence="8">
    <location>
        <begin position="83"/>
        <end position="115"/>
    </location>
</feature>
<dbReference type="FunFam" id="1.20.1740.10:FF:000110">
    <property type="entry name" value="Spore germination protein SB"/>
    <property type="match status" value="1"/>
</dbReference>
<dbReference type="Pfam" id="PF03845">
    <property type="entry name" value="Spore_permease"/>
    <property type="match status" value="1"/>
</dbReference>
<feature type="transmembrane region" description="Helical" evidence="8">
    <location>
        <begin position="269"/>
        <end position="290"/>
    </location>
</feature>
<dbReference type="PANTHER" id="PTHR34975:SF2">
    <property type="entry name" value="SPORE GERMINATION PROTEIN A2"/>
    <property type="match status" value="1"/>
</dbReference>
<dbReference type="EMBL" id="CP009335">
    <property type="protein sequence ID" value="AJG77716.1"/>
    <property type="molecule type" value="Genomic_DNA"/>
</dbReference>
<evidence type="ECO:0000256" key="6">
    <source>
        <dbReference type="ARBA" id="ARBA00022989"/>
    </source>
</evidence>
<evidence type="ECO:0000313" key="14">
    <source>
        <dbReference type="Proteomes" id="UP000501107"/>
    </source>
</evidence>
<proteinExistence type="inferred from homology"/>
<feature type="transmembrane region" description="Helical" evidence="8">
    <location>
        <begin position="302"/>
        <end position="322"/>
    </location>
</feature>
<gene>
    <name evidence="9" type="ORF">BF38_4750</name>
    <name evidence="11" type="ORF">BM74_14480</name>
    <name evidence="10" type="ORF">FOC89_04475</name>
</gene>
<evidence type="ECO:0000313" key="13">
    <source>
        <dbReference type="Proteomes" id="UP000286687"/>
    </source>
</evidence>
<protein>
    <submittedName>
        <fullName evidence="11">Amino acid permease</fullName>
    </submittedName>
    <submittedName>
        <fullName evidence="10">Endospore germination permease</fullName>
    </submittedName>
    <submittedName>
        <fullName evidence="9">Spore germination family protein</fullName>
    </submittedName>
</protein>
<reference evidence="9 12" key="1">
    <citation type="journal article" date="2015" name="Genome Announc.">
        <title>Complete genome sequences for 35 biothreat assay-relevant bacillus species.</title>
        <authorList>
            <person name="Johnson S.L."/>
            <person name="Daligault H.E."/>
            <person name="Davenport K.W."/>
            <person name="Jaissle J."/>
            <person name="Frey K.G."/>
            <person name="Ladner J.T."/>
            <person name="Broomall S.M."/>
            <person name="Bishop-Lilly K.A."/>
            <person name="Bruce D.C."/>
            <person name="Gibbons H.S."/>
            <person name="Coyne S.R."/>
            <person name="Lo C.C."/>
            <person name="Meincke L."/>
            <person name="Munk A.C."/>
            <person name="Koroleva G.I."/>
            <person name="Rosenzweig C.N."/>
            <person name="Palacios G.F."/>
            <person name="Redden C.L."/>
            <person name="Minogue T.D."/>
            <person name="Chain P.S."/>
        </authorList>
    </citation>
    <scope>NUCLEOTIDE SEQUENCE [LARGE SCALE GENOMIC DNA]</scope>
    <source>
        <strain evidence="9 12">HD1011</strain>
    </source>
</reference>
<feature type="transmembrane region" description="Helical" evidence="8">
    <location>
        <begin position="146"/>
        <end position="165"/>
    </location>
</feature>
<dbReference type="Proteomes" id="UP000031876">
    <property type="component" value="Chromosome"/>
</dbReference>
<evidence type="ECO:0000313" key="12">
    <source>
        <dbReference type="Proteomes" id="UP000031876"/>
    </source>
</evidence>
<dbReference type="KEGG" id="btw:BF38_4750"/>
<evidence type="ECO:0000256" key="8">
    <source>
        <dbReference type="SAM" id="Phobius"/>
    </source>
</evidence>
<dbReference type="GO" id="GO:0016020">
    <property type="term" value="C:membrane"/>
    <property type="evidence" value="ECO:0007669"/>
    <property type="project" value="UniProtKB-SubCell"/>
</dbReference>
<dbReference type="GO" id="GO:0009847">
    <property type="term" value="P:spore germination"/>
    <property type="evidence" value="ECO:0007669"/>
    <property type="project" value="InterPro"/>
</dbReference>
<dbReference type="Proteomes" id="UP000501107">
    <property type="component" value="Chromosome"/>
</dbReference>
<evidence type="ECO:0000256" key="1">
    <source>
        <dbReference type="ARBA" id="ARBA00004141"/>
    </source>
</evidence>
<feature type="transmembrane region" description="Helical" evidence="8">
    <location>
        <begin position="180"/>
        <end position="205"/>
    </location>
</feature>
<evidence type="ECO:0000313" key="11">
    <source>
        <dbReference type="EMBL" id="RVU63526.1"/>
    </source>
</evidence>
<name>A0A0B5NUS3_BACTU</name>
<evidence type="ECO:0000256" key="5">
    <source>
        <dbReference type="ARBA" id="ARBA00022692"/>
    </source>
</evidence>
<feature type="transmembrane region" description="Helical" evidence="8">
    <location>
        <begin position="42"/>
        <end position="63"/>
    </location>
</feature>
<keyword evidence="5 8" id="KW-0812">Transmembrane</keyword>
<sequence>MTKRAKREISLFQYILTISGVQVGFGVLTLPREVAQGANTDGWMSIIIGCAITTLVSLCIVKIMEKHPGYTLLDVLTRYLGKWLGRIGMIFWILYAVLAAVSLVFSLLYVIHIWILPRSPMFLIMILLSIPMLMLACKGVLIISRFAVFTVIFTLWMPLLLFIPLKDGHWIYLLPFLKEGWIPVVTTVKSTIIAFLGFEFAFVLYPYLTNKSAAKKGIIIANMITLCVYLQVTFVSFVYFSPDGITKFLWPTLSLVTPFHFSFLERFEIIFLSFYLFIIFDSCIPYIFTASDGINQLLNKKGSPLPVWILLFGCIFVLFFYIPSSYQISALREFWGTASYFIVFLFPVVFLLYMTLYQHWKRRKI</sequence>
<reference evidence="11 13" key="2">
    <citation type="submission" date="2018-01" db="EMBL/GenBank/DDBJ databases">
        <title>Complete genome sequence of G25-42.</title>
        <authorList>
            <person name="Zheng Z."/>
            <person name="Sun M."/>
        </authorList>
    </citation>
    <scope>NUCLEOTIDE SEQUENCE [LARGE SCALE GENOMIC DNA]</scope>
    <source>
        <strain evidence="11 13">G25-42</strain>
    </source>
</reference>
<reference evidence="10 14" key="3">
    <citation type="submission" date="2020-05" db="EMBL/GenBank/DDBJ databases">
        <title>FDA dAtabase for Regulatory Grade micrObial Sequences (FDA-ARGOS): Supporting development and validation of Infectious Disease Dx tests.</title>
        <authorList>
            <person name="Nelson B."/>
            <person name="Plummer A."/>
            <person name="Tallon L."/>
            <person name="Sadzewicz L."/>
            <person name="Zhao X."/>
            <person name="Vavikolanu K."/>
            <person name="Mehta A."/>
            <person name="Aluvathingal J."/>
            <person name="Nadendla S."/>
            <person name="Myers T."/>
            <person name="Yan Y."/>
            <person name="Sichtig H."/>
        </authorList>
    </citation>
    <scope>NUCLEOTIDE SEQUENCE [LARGE SCALE GENOMIC DNA]</scope>
    <source>
        <strain evidence="10 14">FDAARGOS_795</strain>
    </source>
</reference>
<keyword evidence="7 8" id="KW-0472">Membrane</keyword>
<dbReference type="NCBIfam" id="TIGR00912">
    <property type="entry name" value="2A0309"/>
    <property type="match status" value="1"/>
</dbReference>
<dbReference type="InterPro" id="IPR004761">
    <property type="entry name" value="Spore_GerAB"/>
</dbReference>
<feature type="transmembrane region" description="Helical" evidence="8">
    <location>
        <begin position="121"/>
        <end position="141"/>
    </location>
</feature>
<evidence type="ECO:0000256" key="3">
    <source>
        <dbReference type="ARBA" id="ARBA00022448"/>
    </source>
</evidence>
<dbReference type="RefSeq" id="WP_000166508.1">
    <property type="nucleotide sequence ID" value="NZ_CP009335.1"/>
</dbReference>
<evidence type="ECO:0000256" key="2">
    <source>
        <dbReference type="ARBA" id="ARBA00007998"/>
    </source>
</evidence>
<dbReference type="Proteomes" id="UP000286687">
    <property type="component" value="Unassembled WGS sequence"/>
</dbReference>
<dbReference type="EMBL" id="LDER01000189">
    <property type="protein sequence ID" value="RVU63526.1"/>
    <property type="molecule type" value="Genomic_DNA"/>
</dbReference>
<evidence type="ECO:0000313" key="10">
    <source>
        <dbReference type="EMBL" id="QKH23274.1"/>
    </source>
</evidence>
<keyword evidence="4" id="KW-0309">Germination</keyword>
<evidence type="ECO:0000313" key="9">
    <source>
        <dbReference type="EMBL" id="AJG77716.1"/>
    </source>
</evidence>
<evidence type="ECO:0000256" key="7">
    <source>
        <dbReference type="ARBA" id="ARBA00023136"/>
    </source>
</evidence>
<feature type="transmembrane region" description="Helical" evidence="8">
    <location>
        <begin position="334"/>
        <end position="356"/>
    </location>
</feature>